<organism evidence="9 10">
    <name type="scientific">Mucilaginibacter pedocola</name>
    <dbReference type="NCBI Taxonomy" id="1792845"/>
    <lineage>
        <taxon>Bacteria</taxon>
        <taxon>Pseudomonadati</taxon>
        <taxon>Bacteroidota</taxon>
        <taxon>Sphingobacteriia</taxon>
        <taxon>Sphingobacteriales</taxon>
        <taxon>Sphingobacteriaceae</taxon>
        <taxon>Mucilaginibacter</taxon>
    </lineage>
</organism>
<evidence type="ECO:0000313" key="9">
    <source>
        <dbReference type="EMBL" id="OOQ57204.1"/>
    </source>
</evidence>
<feature type="transmembrane region" description="Helical" evidence="6">
    <location>
        <begin position="146"/>
        <end position="165"/>
    </location>
</feature>
<feature type="transmembrane region" description="Helical" evidence="6">
    <location>
        <begin position="538"/>
        <end position="562"/>
    </location>
</feature>
<evidence type="ECO:0000256" key="6">
    <source>
        <dbReference type="SAM" id="Phobius"/>
    </source>
</evidence>
<keyword evidence="2 5" id="KW-0812">Transmembrane</keyword>
<evidence type="ECO:0000256" key="3">
    <source>
        <dbReference type="ARBA" id="ARBA00022989"/>
    </source>
</evidence>
<sequence length="687" mass="75809">MNPTPFHTDAQTVTLAIIAAVLPFAAFALNFLVFTKSKAAGWVSTTAILGSTILAATVFARVWNNHTIHMQTVWFTIGETKVQVGVLLNNLSVLLLGLVSAVALPVHVYGTAYMKDDENFSTYFRYLSFFCFSMLALVIVDSLITFYAFWELVGFSSYLLIGFWYHRDKAVAANKKAFIMNRIGDAGLLTAIIILFTQFGTFDIDALFGAGGLVAKSALANGLWSAGSGSIPAVWHYVAFGGIFLAVAAKSAQFPLHTWLPDAMEGPTSVSALIHAATMVASGVFLLGRVYPLFIGEELTILAVIGCFTAFMAATIALTQNDLKRILAYSTVSQLGYMVMAMGVGAYSSSLFHLATHAFFKCLLFLVAGIVIHEVKHIKDENNLDIDPQDIRLMGGLRKKLPVTFAVAVVGSLALIGLPLTSGYLSKDGILIQAFDWSEAQPGILKLIPAFALFTSWLTAFYVTRLVVKVFFGEFRLLHANPGIHVHASDGGFAYKIPLMVLALCCLFPLFSVNPLSYETSWLYEGLVAKHSEGGGSIYHLLIPALVNIISIVVMYAAYIIYVKRDTVPFPQTGLFYRISYHEWYIDRFYNRVIVKYTVAFSNLLFWVDRNVIDGFVHLLERIGRCIAKAAAWCDKYIVDGALWLIAKLVQEVGGFVRRFQGGKIQYYLYSMLLAVIAVFIFKLIWA</sequence>
<dbReference type="STRING" id="1792845.BC343_16935"/>
<evidence type="ECO:0000256" key="2">
    <source>
        <dbReference type="ARBA" id="ARBA00022692"/>
    </source>
</evidence>
<keyword evidence="3 6" id="KW-1133">Transmembrane helix</keyword>
<evidence type="ECO:0000256" key="5">
    <source>
        <dbReference type="RuleBase" id="RU000320"/>
    </source>
</evidence>
<dbReference type="GO" id="GO:0042773">
    <property type="term" value="P:ATP synthesis coupled electron transport"/>
    <property type="evidence" value="ECO:0007669"/>
    <property type="project" value="InterPro"/>
</dbReference>
<gene>
    <name evidence="9" type="ORF">BC343_16935</name>
</gene>
<dbReference type="PANTHER" id="PTHR42829:SF2">
    <property type="entry name" value="NADH-UBIQUINONE OXIDOREDUCTASE CHAIN 5"/>
    <property type="match status" value="1"/>
</dbReference>
<accession>A0A1S9P8E3</accession>
<feature type="transmembrane region" description="Helical" evidence="6">
    <location>
        <begin position="234"/>
        <end position="252"/>
    </location>
</feature>
<dbReference type="InterPro" id="IPR018393">
    <property type="entry name" value="NADHpl_OxRdtase_5_subgr"/>
</dbReference>
<dbReference type="RefSeq" id="WP_078351078.1">
    <property type="nucleotide sequence ID" value="NZ_MBTF01000037.1"/>
</dbReference>
<comment type="caution">
    <text evidence="9">The sequence shown here is derived from an EMBL/GenBank/DDBJ whole genome shotgun (WGS) entry which is preliminary data.</text>
</comment>
<evidence type="ECO:0000256" key="1">
    <source>
        <dbReference type="ARBA" id="ARBA00004127"/>
    </source>
</evidence>
<feature type="domain" description="NADH-Ubiquinone oxidoreductase (complex I) chain 5 N-terminal" evidence="8">
    <location>
        <begin position="74"/>
        <end position="124"/>
    </location>
</feature>
<keyword evidence="4 6" id="KW-0472">Membrane</keyword>
<dbReference type="GO" id="GO:0016020">
    <property type="term" value="C:membrane"/>
    <property type="evidence" value="ECO:0007669"/>
    <property type="project" value="UniProtKB-SubCell"/>
</dbReference>
<dbReference type="InterPro" id="IPR003945">
    <property type="entry name" value="NU5C-like"/>
</dbReference>
<dbReference type="Pfam" id="PF00662">
    <property type="entry name" value="Proton_antipo_N"/>
    <property type="match status" value="1"/>
</dbReference>
<protein>
    <submittedName>
        <fullName evidence="9">NADH dehydrogenase</fullName>
    </submittedName>
</protein>
<feature type="transmembrane region" description="Helical" evidence="6">
    <location>
        <begin position="326"/>
        <end position="348"/>
    </location>
</feature>
<feature type="transmembrane region" description="Helical" evidence="6">
    <location>
        <begin position="354"/>
        <end position="372"/>
    </location>
</feature>
<dbReference type="GO" id="GO:0015990">
    <property type="term" value="P:electron transport coupled proton transport"/>
    <property type="evidence" value="ECO:0007669"/>
    <property type="project" value="TreeGrafter"/>
</dbReference>
<proteinExistence type="predicted"/>
<evidence type="ECO:0000259" key="8">
    <source>
        <dbReference type="Pfam" id="PF00662"/>
    </source>
</evidence>
<feature type="transmembrane region" description="Helical" evidence="6">
    <location>
        <begin position="401"/>
        <end position="424"/>
    </location>
</feature>
<dbReference type="PANTHER" id="PTHR42829">
    <property type="entry name" value="NADH-UBIQUINONE OXIDOREDUCTASE CHAIN 5"/>
    <property type="match status" value="1"/>
</dbReference>
<dbReference type="EMBL" id="MBTF01000037">
    <property type="protein sequence ID" value="OOQ57204.1"/>
    <property type="molecule type" value="Genomic_DNA"/>
</dbReference>
<dbReference type="AlphaFoldDB" id="A0A1S9P8E3"/>
<dbReference type="GO" id="GO:0003954">
    <property type="term" value="F:NADH dehydrogenase activity"/>
    <property type="evidence" value="ECO:0007669"/>
    <property type="project" value="TreeGrafter"/>
</dbReference>
<feature type="transmembrane region" description="Helical" evidence="6">
    <location>
        <begin position="123"/>
        <end position="140"/>
    </location>
</feature>
<reference evidence="9 10" key="1">
    <citation type="submission" date="2016-07" db="EMBL/GenBank/DDBJ databases">
        <title>Genomic analysis of zinc-resistant bacterium Mucilaginibacter pedocola TBZ30.</title>
        <authorList>
            <person name="Huang J."/>
            <person name="Tang J."/>
        </authorList>
    </citation>
    <scope>NUCLEOTIDE SEQUENCE [LARGE SCALE GENOMIC DNA]</scope>
    <source>
        <strain evidence="9 10">TBZ30</strain>
    </source>
</reference>
<feature type="transmembrane region" description="Helical" evidence="6">
    <location>
        <begin position="186"/>
        <end position="214"/>
    </location>
</feature>
<dbReference type="Pfam" id="PF00361">
    <property type="entry name" value="Proton_antipo_M"/>
    <property type="match status" value="1"/>
</dbReference>
<feature type="domain" description="NADH:quinone oxidoreductase/Mrp antiporter transmembrane" evidence="7">
    <location>
        <begin position="141"/>
        <end position="440"/>
    </location>
</feature>
<dbReference type="GO" id="GO:0008137">
    <property type="term" value="F:NADH dehydrogenase (ubiquinone) activity"/>
    <property type="evidence" value="ECO:0007669"/>
    <property type="project" value="InterPro"/>
</dbReference>
<dbReference type="Gene3D" id="1.20.5.2700">
    <property type="match status" value="2"/>
</dbReference>
<dbReference type="Proteomes" id="UP000189739">
    <property type="component" value="Unassembled WGS sequence"/>
</dbReference>
<dbReference type="OrthoDB" id="9807568at2"/>
<dbReference type="InterPro" id="IPR001750">
    <property type="entry name" value="ND/Mrp_TM"/>
</dbReference>
<evidence type="ECO:0000313" key="10">
    <source>
        <dbReference type="Proteomes" id="UP000189739"/>
    </source>
</evidence>
<evidence type="ECO:0000259" key="7">
    <source>
        <dbReference type="Pfam" id="PF00361"/>
    </source>
</evidence>
<feature type="transmembrane region" description="Helical" evidence="6">
    <location>
        <begin position="300"/>
        <end position="319"/>
    </location>
</feature>
<feature type="transmembrane region" description="Helical" evidence="6">
    <location>
        <begin position="12"/>
        <end position="33"/>
    </location>
</feature>
<feature type="transmembrane region" description="Helical" evidence="6">
    <location>
        <begin position="91"/>
        <end position="111"/>
    </location>
</feature>
<name>A0A1S9P8E3_9SPHI</name>
<feature type="transmembrane region" description="Helical" evidence="6">
    <location>
        <begin position="40"/>
        <end position="63"/>
    </location>
</feature>
<evidence type="ECO:0000256" key="4">
    <source>
        <dbReference type="ARBA" id="ARBA00023136"/>
    </source>
</evidence>
<keyword evidence="10" id="KW-1185">Reference proteome</keyword>
<dbReference type="GO" id="GO:0012505">
    <property type="term" value="C:endomembrane system"/>
    <property type="evidence" value="ECO:0007669"/>
    <property type="project" value="UniProtKB-SubCell"/>
</dbReference>
<dbReference type="PRINTS" id="PR01434">
    <property type="entry name" value="NADHDHGNASE5"/>
</dbReference>
<comment type="subcellular location">
    <subcellularLocation>
        <location evidence="1">Endomembrane system</location>
        <topology evidence="1">Multi-pass membrane protein</topology>
    </subcellularLocation>
    <subcellularLocation>
        <location evidence="5">Membrane</location>
        <topology evidence="5">Multi-pass membrane protein</topology>
    </subcellularLocation>
</comment>
<dbReference type="InterPro" id="IPR001516">
    <property type="entry name" value="Proton_antipo_N"/>
</dbReference>
<feature type="transmembrane region" description="Helical" evidence="6">
    <location>
        <begin position="499"/>
        <end position="518"/>
    </location>
</feature>
<dbReference type="NCBIfam" id="TIGR01974">
    <property type="entry name" value="NDH_I_L"/>
    <property type="match status" value="1"/>
</dbReference>
<feature type="transmembrane region" description="Helical" evidence="6">
    <location>
        <begin position="444"/>
        <end position="468"/>
    </location>
</feature>
<feature type="transmembrane region" description="Helical" evidence="6">
    <location>
        <begin position="273"/>
        <end position="294"/>
    </location>
</feature>
<feature type="transmembrane region" description="Helical" evidence="6">
    <location>
        <begin position="667"/>
        <end position="686"/>
    </location>
</feature>